<organism evidence="1 2">
    <name type="scientific">Methanophagales virus PBV299</name>
    <dbReference type="NCBI Taxonomy" id="2987730"/>
    <lineage>
        <taxon>Viruses</taxon>
        <taxon>Duplodnaviria</taxon>
        <taxon>Heunggongvirae</taxon>
        <taxon>Uroviricota</taxon>
        <taxon>Caudoviricetes</taxon>
        <taxon>Nakonvirales</taxon>
        <taxon>Ahpuchviridae</taxon>
        <taxon>Kisinvirus</taxon>
        <taxon>Kisinvirus pescaderoense</taxon>
    </lineage>
</organism>
<accession>A0ABY6GLJ3</accession>
<reference evidence="1 2" key="1">
    <citation type="submission" date="2022-09" db="EMBL/GenBank/DDBJ databases">
        <title>Evolutionary Diversification of Methanotrophic Ca. Methanophagales (ANME-1) and Their Expansive Virome.</title>
        <authorList>
            <person name="Laso-Perez R."/>
            <person name="Wu F."/>
            <person name="Cremiere A."/>
            <person name="Speth D."/>
            <person name="Magyar J.S."/>
            <person name="Krupovic M."/>
            <person name="Orphan V.J."/>
        </authorList>
    </citation>
    <scope>NUCLEOTIDE SEQUENCE [LARGE SCALE GENOMIC DNA]</scope>
    <source>
        <strain evidence="1">PBV299</strain>
    </source>
</reference>
<gene>
    <name evidence="1" type="ORF">OFDIEDLO_00084</name>
</gene>
<protein>
    <submittedName>
        <fullName evidence="1">Uncharacterized protein</fullName>
    </submittedName>
</protein>
<evidence type="ECO:0000313" key="2">
    <source>
        <dbReference type="Proteomes" id="UP001156193"/>
    </source>
</evidence>
<sequence>MVNIEVSGNSKSKEYPRANNIFALIDAISSISERAHCSETPSLRAAKRLTMCLMIAPLMLRSKASTKFGMIVISIAYSLKAVYGTHSPSSVYLKNMLNDTIVFTDGEWFDSTKLNSLSTKVP</sequence>
<dbReference type="Proteomes" id="UP001156193">
    <property type="component" value="Segment"/>
</dbReference>
<dbReference type="EMBL" id="OP413838">
    <property type="protein sequence ID" value="UYL64880.1"/>
    <property type="molecule type" value="Genomic_DNA"/>
</dbReference>
<keyword evidence="2" id="KW-1185">Reference proteome</keyword>
<evidence type="ECO:0000313" key="1">
    <source>
        <dbReference type="EMBL" id="UYL64880.1"/>
    </source>
</evidence>
<proteinExistence type="predicted"/>
<name>A0ABY6GLJ3_9CAUD</name>